<organism evidence="1 2">
    <name type="scientific">Dallia pectoralis</name>
    <name type="common">Alaska blackfish</name>
    <dbReference type="NCBI Taxonomy" id="75939"/>
    <lineage>
        <taxon>Eukaryota</taxon>
        <taxon>Metazoa</taxon>
        <taxon>Chordata</taxon>
        <taxon>Craniata</taxon>
        <taxon>Vertebrata</taxon>
        <taxon>Euteleostomi</taxon>
        <taxon>Actinopterygii</taxon>
        <taxon>Neopterygii</taxon>
        <taxon>Teleostei</taxon>
        <taxon>Protacanthopterygii</taxon>
        <taxon>Esociformes</taxon>
        <taxon>Umbridae</taxon>
        <taxon>Dallia</taxon>
    </lineage>
</organism>
<dbReference type="Proteomes" id="UP001157502">
    <property type="component" value="Chromosome 27"/>
</dbReference>
<evidence type="ECO:0000313" key="2">
    <source>
        <dbReference type="Proteomes" id="UP001157502"/>
    </source>
</evidence>
<gene>
    <name evidence="1" type="ORF">DPEC_G00296140</name>
</gene>
<protein>
    <submittedName>
        <fullName evidence="1">Uncharacterized protein</fullName>
    </submittedName>
</protein>
<accession>A0ACC2FIX5</accession>
<reference evidence="1" key="1">
    <citation type="submission" date="2021-05" db="EMBL/GenBank/DDBJ databases">
        <authorList>
            <person name="Pan Q."/>
            <person name="Jouanno E."/>
            <person name="Zahm M."/>
            <person name="Klopp C."/>
            <person name="Cabau C."/>
            <person name="Louis A."/>
            <person name="Berthelot C."/>
            <person name="Parey E."/>
            <person name="Roest Crollius H."/>
            <person name="Montfort J."/>
            <person name="Robinson-Rechavi M."/>
            <person name="Bouchez O."/>
            <person name="Lampietro C."/>
            <person name="Lopez Roques C."/>
            <person name="Donnadieu C."/>
            <person name="Postlethwait J."/>
            <person name="Bobe J."/>
            <person name="Dillon D."/>
            <person name="Chandos A."/>
            <person name="von Hippel F."/>
            <person name="Guiguen Y."/>
        </authorList>
    </citation>
    <scope>NUCLEOTIDE SEQUENCE</scope>
    <source>
        <strain evidence="1">YG-Jan2019</strain>
    </source>
</reference>
<keyword evidence="2" id="KW-1185">Reference proteome</keyword>
<name>A0ACC2FIX5_DALPE</name>
<comment type="caution">
    <text evidence="1">The sequence shown here is derived from an EMBL/GenBank/DDBJ whole genome shotgun (WGS) entry which is preliminary data.</text>
</comment>
<proteinExistence type="predicted"/>
<sequence>MWCQWQESQVPQGHPDLLAIRHLANPAPQVGLVNPVFLARLVRKVNQVQLDFRVPGVCQDLLEAPDLLAFLRLASLDHRVCLGQWDQGGKQVLRDIQESQDHLELESQASQESQVRQENQEHLVGTGHLVPWGCQELRVTLELLELVCPENQVIMVLQVCLVQLVLKVIKAQLEQLVHLVSQDMASPEQMERKEREE</sequence>
<evidence type="ECO:0000313" key="1">
    <source>
        <dbReference type="EMBL" id="KAJ7991324.1"/>
    </source>
</evidence>
<dbReference type="EMBL" id="CM055754">
    <property type="protein sequence ID" value="KAJ7991324.1"/>
    <property type="molecule type" value="Genomic_DNA"/>
</dbReference>